<dbReference type="KEGG" id="psq:PUNSTDRAFT_78221"/>
<dbReference type="EMBL" id="JH687578">
    <property type="protein sequence ID" value="EIN03402.1"/>
    <property type="molecule type" value="Genomic_DNA"/>
</dbReference>
<dbReference type="OrthoDB" id="444848at2759"/>
<dbReference type="Gene3D" id="3.30.420.10">
    <property type="entry name" value="Ribonuclease H-like superfamily/Ribonuclease H"/>
    <property type="match status" value="2"/>
</dbReference>
<feature type="compositionally biased region" description="Basic and acidic residues" evidence="1">
    <location>
        <begin position="325"/>
        <end position="336"/>
    </location>
</feature>
<dbReference type="SUPFAM" id="SSF53098">
    <property type="entry name" value="Ribonuclease H-like"/>
    <property type="match status" value="1"/>
</dbReference>
<feature type="region of interest" description="Disordered" evidence="1">
    <location>
        <begin position="323"/>
        <end position="368"/>
    </location>
</feature>
<dbReference type="InterPro" id="IPR012337">
    <property type="entry name" value="RNaseH-like_sf"/>
</dbReference>
<gene>
    <name evidence="2" type="ORF">PUNSTDRAFT_78221</name>
</gene>
<dbReference type="InterPro" id="IPR036397">
    <property type="entry name" value="RNaseH_sf"/>
</dbReference>
<accession>R7S0S7</accession>
<dbReference type="OMA" id="RDITEWC"/>
<dbReference type="PANTHER" id="PTHR37984">
    <property type="entry name" value="PROTEIN CBG26694"/>
    <property type="match status" value="1"/>
</dbReference>
<feature type="compositionally biased region" description="Basic residues" evidence="1">
    <location>
        <begin position="338"/>
        <end position="355"/>
    </location>
</feature>
<dbReference type="Proteomes" id="UP000054196">
    <property type="component" value="Unassembled WGS sequence"/>
</dbReference>
<dbReference type="eggNOG" id="KOG0017">
    <property type="taxonomic scope" value="Eukaryota"/>
</dbReference>
<reference evidence="3" key="1">
    <citation type="journal article" date="2012" name="Science">
        <title>The Paleozoic origin of enzymatic lignin decomposition reconstructed from 31 fungal genomes.</title>
        <authorList>
            <person name="Floudas D."/>
            <person name="Binder M."/>
            <person name="Riley R."/>
            <person name="Barry K."/>
            <person name="Blanchette R.A."/>
            <person name="Henrissat B."/>
            <person name="Martinez A.T."/>
            <person name="Otillar R."/>
            <person name="Spatafora J.W."/>
            <person name="Yadav J.S."/>
            <person name="Aerts A."/>
            <person name="Benoit I."/>
            <person name="Boyd A."/>
            <person name="Carlson A."/>
            <person name="Copeland A."/>
            <person name="Coutinho P.M."/>
            <person name="de Vries R.P."/>
            <person name="Ferreira P."/>
            <person name="Findley K."/>
            <person name="Foster B."/>
            <person name="Gaskell J."/>
            <person name="Glotzer D."/>
            <person name="Gorecki P."/>
            <person name="Heitman J."/>
            <person name="Hesse C."/>
            <person name="Hori C."/>
            <person name="Igarashi K."/>
            <person name="Jurgens J.A."/>
            <person name="Kallen N."/>
            <person name="Kersten P."/>
            <person name="Kohler A."/>
            <person name="Kuees U."/>
            <person name="Kumar T.K.A."/>
            <person name="Kuo A."/>
            <person name="LaButti K."/>
            <person name="Larrondo L.F."/>
            <person name="Lindquist E."/>
            <person name="Ling A."/>
            <person name="Lombard V."/>
            <person name="Lucas S."/>
            <person name="Lundell T."/>
            <person name="Martin R."/>
            <person name="McLaughlin D.J."/>
            <person name="Morgenstern I."/>
            <person name="Morin E."/>
            <person name="Murat C."/>
            <person name="Nagy L.G."/>
            <person name="Nolan M."/>
            <person name="Ohm R.A."/>
            <person name="Patyshakuliyeva A."/>
            <person name="Rokas A."/>
            <person name="Ruiz-Duenas F.J."/>
            <person name="Sabat G."/>
            <person name="Salamov A."/>
            <person name="Samejima M."/>
            <person name="Schmutz J."/>
            <person name="Slot J.C."/>
            <person name="St John F."/>
            <person name="Stenlid J."/>
            <person name="Sun H."/>
            <person name="Sun S."/>
            <person name="Syed K."/>
            <person name="Tsang A."/>
            <person name="Wiebenga A."/>
            <person name="Young D."/>
            <person name="Pisabarro A."/>
            <person name="Eastwood D.C."/>
            <person name="Martin F."/>
            <person name="Cullen D."/>
            <person name="Grigoriev I.V."/>
            <person name="Hibbett D.S."/>
        </authorList>
    </citation>
    <scope>NUCLEOTIDE SEQUENCE [LARGE SCALE GENOMIC DNA]</scope>
    <source>
        <strain evidence="3">HHB-11173 SS5</strain>
    </source>
</reference>
<evidence type="ECO:0000313" key="2">
    <source>
        <dbReference type="EMBL" id="EIN03402.1"/>
    </source>
</evidence>
<dbReference type="RefSeq" id="XP_007389371.1">
    <property type="nucleotide sequence ID" value="XM_007389309.1"/>
</dbReference>
<sequence>MWQDIEVHVRSCDQCQRRSTRKIEVPLTPSIPSTIFTKIHVDLMDMPESRGYKSIITARDELTQAAEGRALKNKKAKTVARFFWTQIICRYGAIAQVVTDNGHFIIREAILKSCEGDPKRWPDKVHHAFFADKCLARRATGFSPFYLLHGVDPVLPFDLAEATFLVEGFRQEMPTAQLLALRIRQLEKRPEDIQKAAMSITKSRFQAKWRWEKHFARRFLPEGTIQPGTLVLVRNTRIEKHLNKKQYPRYSGPYEVYRQTKQGSYVLKELDGTIDRRAKAAFRIMPYIQRRPRLPGQKKHREAQPDIDFSDWELDEISDDEDDLDIIHQAEMEAKSINKTKKQSRVGHGRRHRKHSDSTDTSEGEESL</sequence>
<evidence type="ECO:0008006" key="4">
    <source>
        <dbReference type="Google" id="ProtNLM"/>
    </source>
</evidence>
<dbReference type="GO" id="GO:0003676">
    <property type="term" value="F:nucleic acid binding"/>
    <property type="evidence" value="ECO:0007669"/>
    <property type="project" value="InterPro"/>
</dbReference>
<dbReference type="AlphaFoldDB" id="R7S0S7"/>
<dbReference type="HOGENOM" id="CLU_000384_22_1_1"/>
<evidence type="ECO:0000313" key="3">
    <source>
        <dbReference type="Proteomes" id="UP000054196"/>
    </source>
</evidence>
<keyword evidence="3" id="KW-1185">Reference proteome</keyword>
<name>R7S0S7_PUNST</name>
<protein>
    <recommendedName>
        <fullName evidence="4">Integrase catalytic domain-containing protein</fullName>
    </recommendedName>
</protein>
<dbReference type="PANTHER" id="PTHR37984:SF5">
    <property type="entry name" value="PROTEIN NYNRIN-LIKE"/>
    <property type="match status" value="1"/>
</dbReference>
<organism evidence="2 3">
    <name type="scientific">Punctularia strigosozonata (strain HHB-11173)</name>
    <name type="common">White-rot fungus</name>
    <dbReference type="NCBI Taxonomy" id="741275"/>
    <lineage>
        <taxon>Eukaryota</taxon>
        <taxon>Fungi</taxon>
        <taxon>Dikarya</taxon>
        <taxon>Basidiomycota</taxon>
        <taxon>Agaricomycotina</taxon>
        <taxon>Agaricomycetes</taxon>
        <taxon>Corticiales</taxon>
        <taxon>Punctulariaceae</taxon>
        <taxon>Punctularia</taxon>
    </lineage>
</organism>
<evidence type="ECO:0000256" key="1">
    <source>
        <dbReference type="SAM" id="MobiDB-lite"/>
    </source>
</evidence>
<dbReference type="InterPro" id="IPR050951">
    <property type="entry name" value="Retrovirus_Pol_polyprotein"/>
</dbReference>
<proteinExistence type="predicted"/>
<dbReference type="GeneID" id="18885799"/>